<feature type="transmembrane region" description="Helical" evidence="9">
    <location>
        <begin position="174"/>
        <end position="196"/>
    </location>
</feature>
<dbReference type="InterPro" id="IPR025828">
    <property type="entry name" value="Put_sensor_dom"/>
</dbReference>
<sequence length="432" mass="45825">MRRALVDAARATYGPAGWTATIFVAQSAVVATVAFVVVLVAIAAGIPMMFVALLGLPLVWFALFSARMAAVVDAWRFRVVLRQRLWLRPPPGSVPPGTPPADTPSWFRRGWLRLRGPGNWLEVLYALVILPLFGWLGAWVVFCAWGGGLSFLMFPLYGHALADGGRVFGMNLGYGGSLAFHVGVGLVVLLAAPWIARGVVAAHLALARLVLSPPGDPELLARVDDLESSRAGMVAAAAAERRRIERDLHDGAQQRLVAVAMTLGRAQARFADDPDGAHGLIAEAHAETKRALVELRDLARGIHPSVLTDRGLDAALSGLAARSPVPVTLDIEATPRPDISTESVAYFFVAEALTNIARHAQARHVRIAVRRAGDRLTVEVSDDGRGGAREGAGSGIAGLRDRARAVDGAFELVSPPGGGTTLRMELPCGDAT</sequence>
<dbReference type="GO" id="GO:0016020">
    <property type="term" value="C:membrane"/>
    <property type="evidence" value="ECO:0007669"/>
    <property type="project" value="InterPro"/>
</dbReference>
<dbReference type="Pfam" id="PF02518">
    <property type="entry name" value="HATPase_c"/>
    <property type="match status" value="1"/>
</dbReference>
<dbReference type="Gene3D" id="1.20.5.1930">
    <property type="match status" value="1"/>
</dbReference>
<comment type="caution">
    <text evidence="13">The sequence shown here is derived from an EMBL/GenBank/DDBJ whole genome shotgun (WGS) entry which is preliminary data.</text>
</comment>
<evidence type="ECO:0000313" key="14">
    <source>
        <dbReference type="Proteomes" id="UP000179769"/>
    </source>
</evidence>
<keyword evidence="7" id="KW-0067">ATP-binding</keyword>
<evidence type="ECO:0000259" key="10">
    <source>
        <dbReference type="Pfam" id="PF02518"/>
    </source>
</evidence>
<dbReference type="Gene3D" id="3.30.565.10">
    <property type="entry name" value="Histidine kinase-like ATPase, C-terminal domain"/>
    <property type="match status" value="1"/>
</dbReference>
<protein>
    <recommendedName>
        <fullName evidence="2">histidine kinase</fullName>
        <ecNumber evidence="2">2.7.13.3</ecNumber>
    </recommendedName>
</protein>
<accession>A0A1S1PHX9</accession>
<dbReference type="OrthoDB" id="3217947at2"/>
<organism evidence="13 14">
    <name type="scientific">Parafrankia soli</name>
    <dbReference type="NCBI Taxonomy" id="2599596"/>
    <lineage>
        <taxon>Bacteria</taxon>
        <taxon>Bacillati</taxon>
        <taxon>Actinomycetota</taxon>
        <taxon>Actinomycetes</taxon>
        <taxon>Frankiales</taxon>
        <taxon>Frankiaceae</taxon>
        <taxon>Parafrankia</taxon>
    </lineage>
</organism>
<dbReference type="GO" id="GO:0046983">
    <property type="term" value="F:protein dimerization activity"/>
    <property type="evidence" value="ECO:0007669"/>
    <property type="project" value="InterPro"/>
</dbReference>
<dbReference type="GO" id="GO:0000155">
    <property type="term" value="F:phosphorelay sensor kinase activity"/>
    <property type="evidence" value="ECO:0007669"/>
    <property type="project" value="InterPro"/>
</dbReference>
<dbReference type="InterPro" id="IPR003594">
    <property type="entry name" value="HATPase_dom"/>
</dbReference>
<evidence type="ECO:0000256" key="4">
    <source>
        <dbReference type="ARBA" id="ARBA00022679"/>
    </source>
</evidence>
<feature type="transmembrane region" description="Helical" evidence="9">
    <location>
        <begin position="20"/>
        <end position="44"/>
    </location>
</feature>
<dbReference type="InterPro" id="IPR050482">
    <property type="entry name" value="Sensor_HK_TwoCompSys"/>
</dbReference>
<keyword evidence="4" id="KW-0808">Transferase</keyword>
<evidence type="ECO:0000256" key="7">
    <source>
        <dbReference type="ARBA" id="ARBA00022840"/>
    </source>
</evidence>
<dbReference type="Pfam" id="PF07730">
    <property type="entry name" value="HisKA_3"/>
    <property type="match status" value="1"/>
</dbReference>
<gene>
    <name evidence="13" type="ORF">BBK14_08165</name>
</gene>
<dbReference type="CDD" id="cd16917">
    <property type="entry name" value="HATPase_UhpB-NarQ-NarX-like"/>
    <property type="match status" value="1"/>
</dbReference>
<dbReference type="AlphaFoldDB" id="A0A1S1PHX9"/>
<evidence type="ECO:0000256" key="9">
    <source>
        <dbReference type="SAM" id="Phobius"/>
    </source>
</evidence>
<feature type="domain" description="Signal transduction histidine kinase subgroup 3 dimerisation and phosphoacceptor" evidence="11">
    <location>
        <begin position="240"/>
        <end position="307"/>
    </location>
</feature>
<keyword evidence="9" id="KW-0472">Membrane</keyword>
<dbReference type="InterPro" id="IPR011712">
    <property type="entry name" value="Sig_transdc_His_kin_sub3_dim/P"/>
</dbReference>
<keyword evidence="8" id="KW-0902">Two-component regulatory system</keyword>
<feature type="domain" description="Histidine kinase/HSP90-like ATPase" evidence="10">
    <location>
        <begin position="349"/>
        <end position="428"/>
    </location>
</feature>
<keyword evidence="5" id="KW-0547">Nucleotide-binding</keyword>
<dbReference type="EC" id="2.7.13.3" evidence="2"/>
<evidence type="ECO:0000259" key="12">
    <source>
        <dbReference type="Pfam" id="PF13796"/>
    </source>
</evidence>
<evidence type="ECO:0000256" key="1">
    <source>
        <dbReference type="ARBA" id="ARBA00000085"/>
    </source>
</evidence>
<evidence type="ECO:0000313" key="13">
    <source>
        <dbReference type="EMBL" id="OHV20212.1"/>
    </source>
</evidence>
<feature type="transmembrane region" description="Helical" evidence="9">
    <location>
        <begin position="123"/>
        <end position="154"/>
    </location>
</feature>
<feature type="transmembrane region" description="Helical" evidence="9">
    <location>
        <begin position="50"/>
        <end position="75"/>
    </location>
</feature>
<evidence type="ECO:0000256" key="6">
    <source>
        <dbReference type="ARBA" id="ARBA00022777"/>
    </source>
</evidence>
<evidence type="ECO:0000256" key="2">
    <source>
        <dbReference type="ARBA" id="ARBA00012438"/>
    </source>
</evidence>
<dbReference type="PANTHER" id="PTHR24421">
    <property type="entry name" value="NITRATE/NITRITE SENSOR PROTEIN NARX-RELATED"/>
    <property type="match status" value="1"/>
</dbReference>
<name>A0A1S1PHX9_9ACTN</name>
<dbReference type="EMBL" id="MAXA01000268">
    <property type="protein sequence ID" value="OHV20212.1"/>
    <property type="molecule type" value="Genomic_DNA"/>
</dbReference>
<feature type="domain" description="Putative sensor" evidence="12">
    <location>
        <begin position="23"/>
        <end position="211"/>
    </location>
</feature>
<keyword evidence="6 13" id="KW-0418">Kinase</keyword>
<evidence type="ECO:0000259" key="11">
    <source>
        <dbReference type="Pfam" id="PF07730"/>
    </source>
</evidence>
<keyword evidence="9" id="KW-1133">Transmembrane helix</keyword>
<keyword evidence="14" id="KW-1185">Reference proteome</keyword>
<reference evidence="14" key="1">
    <citation type="submission" date="2016-07" db="EMBL/GenBank/DDBJ databases">
        <title>Frankia sp. NRRL B-16219 Genome sequencing.</title>
        <authorList>
            <person name="Ghodhbane-Gtari F."/>
            <person name="Swanson E."/>
            <person name="Gueddou A."/>
            <person name="Louati M."/>
            <person name="Nouioui I."/>
            <person name="Hezbri K."/>
            <person name="Abebe-Akele F."/>
            <person name="Simpson S."/>
            <person name="Morris K."/>
            <person name="Thomas K."/>
            <person name="Gtari M."/>
            <person name="Tisa L.S."/>
        </authorList>
    </citation>
    <scope>NUCLEOTIDE SEQUENCE [LARGE SCALE GENOMIC DNA]</scope>
    <source>
        <strain evidence="14">NRRL B-16219</strain>
    </source>
</reference>
<dbReference type="SUPFAM" id="SSF55874">
    <property type="entry name" value="ATPase domain of HSP90 chaperone/DNA topoisomerase II/histidine kinase"/>
    <property type="match status" value="1"/>
</dbReference>
<dbReference type="Proteomes" id="UP000179769">
    <property type="component" value="Unassembled WGS sequence"/>
</dbReference>
<evidence type="ECO:0000256" key="3">
    <source>
        <dbReference type="ARBA" id="ARBA00022553"/>
    </source>
</evidence>
<keyword evidence="9" id="KW-0812">Transmembrane</keyword>
<evidence type="ECO:0000256" key="5">
    <source>
        <dbReference type="ARBA" id="ARBA00022741"/>
    </source>
</evidence>
<keyword evidence="3" id="KW-0597">Phosphoprotein</keyword>
<dbReference type="PANTHER" id="PTHR24421:SF10">
    <property type="entry name" value="NITRATE_NITRITE SENSOR PROTEIN NARQ"/>
    <property type="match status" value="1"/>
</dbReference>
<dbReference type="RefSeq" id="WP_071066811.1">
    <property type="nucleotide sequence ID" value="NZ_MAXA01000268.1"/>
</dbReference>
<dbReference type="GO" id="GO:0005524">
    <property type="term" value="F:ATP binding"/>
    <property type="evidence" value="ECO:0007669"/>
    <property type="project" value="UniProtKB-KW"/>
</dbReference>
<evidence type="ECO:0000256" key="8">
    <source>
        <dbReference type="ARBA" id="ARBA00023012"/>
    </source>
</evidence>
<dbReference type="Pfam" id="PF13796">
    <property type="entry name" value="Sensor"/>
    <property type="match status" value="1"/>
</dbReference>
<proteinExistence type="predicted"/>
<comment type="catalytic activity">
    <reaction evidence="1">
        <text>ATP + protein L-histidine = ADP + protein N-phospho-L-histidine.</text>
        <dbReference type="EC" id="2.7.13.3"/>
    </reaction>
</comment>
<dbReference type="InterPro" id="IPR036890">
    <property type="entry name" value="HATPase_C_sf"/>
</dbReference>